<feature type="chain" id="PRO_5025464563" description="endo-polygalacturonase" evidence="14">
    <location>
        <begin position="24"/>
        <end position="395"/>
    </location>
</feature>
<comment type="caution">
    <text evidence="15">The sequence shown here is derived from an EMBL/GenBank/DDBJ whole genome shotgun (WGS) entry which is preliminary data.</text>
</comment>
<dbReference type="Gene3D" id="2.160.20.10">
    <property type="entry name" value="Single-stranded right-handed beta-helix, Pectin lyase-like"/>
    <property type="match status" value="1"/>
</dbReference>
<keyword evidence="16" id="KW-1185">Reference proteome</keyword>
<evidence type="ECO:0000256" key="13">
    <source>
        <dbReference type="RuleBase" id="RU361169"/>
    </source>
</evidence>
<name>A0A6A3A4X6_HIBSY</name>
<feature type="signal peptide" evidence="14">
    <location>
        <begin position="1"/>
        <end position="23"/>
    </location>
</feature>
<sequence>MDSNKIFQVVLVLLILKWNSVRSLTVDVMDYGAVGDGVTDDSQAFEKTWEAACGSSSGSAVFNVPKGKKFLLNPTKFQGPCKSPNLNFMMEGEIIAPNDISYWRSHYVPTWLTFEQVNGLVVNGNGLFDGQGAVWWKLVPDPCQRPTALGFSSCNNLELSGLTHINSPRNHISINLCTNVTVASLHITAPETSHNTDGIDIASSVNVQIHDCDIGTGDDCIAINSGCKYINITGVNCGPGHGISVGSLGMEGSVAEVEEIHVQHCTFSGTQNGARIKTWPGGSGFARNIVFQDITLVDAFNPIFIDQYYCFPGQPCQNQTSAVKVSDIWFNGFRGTSMSEAAVNLDCSKTVGCTQILLDHINITAGAQGMVVGSSCTNAYGRDSGSIPPVDCLLP</sequence>
<reference evidence="15" key="1">
    <citation type="submission" date="2019-09" db="EMBL/GenBank/DDBJ databases">
        <title>Draft genome information of white flower Hibiscus syriacus.</title>
        <authorList>
            <person name="Kim Y.-M."/>
        </authorList>
    </citation>
    <scope>NUCLEOTIDE SEQUENCE [LARGE SCALE GENOMIC DNA]</scope>
    <source>
        <strain evidence="15">YM2019G1</strain>
    </source>
</reference>
<evidence type="ECO:0000256" key="4">
    <source>
        <dbReference type="ARBA" id="ARBA00022512"/>
    </source>
</evidence>
<evidence type="ECO:0000256" key="3">
    <source>
        <dbReference type="ARBA" id="ARBA00012736"/>
    </source>
</evidence>
<evidence type="ECO:0000256" key="12">
    <source>
        <dbReference type="PROSITE-ProRule" id="PRU10052"/>
    </source>
</evidence>
<dbReference type="Pfam" id="PF00295">
    <property type="entry name" value="Glyco_hydro_28"/>
    <property type="match status" value="1"/>
</dbReference>
<dbReference type="GO" id="GO:0004650">
    <property type="term" value="F:polygalacturonase activity"/>
    <property type="evidence" value="ECO:0007669"/>
    <property type="project" value="UniProtKB-EC"/>
</dbReference>
<dbReference type="InterPro" id="IPR011050">
    <property type="entry name" value="Pectin_lyase_fold/virulence"/>
</dbReference>
<dbReference type="PROSITE" id="PS00502">
    <property type="entry name" value="POLYGALACTURONASE"/>
    <property type="match status" value="1"/>
</dbReference>
<protein>
    <recommendedName>
        <fullName evidence="3">endo-polygalacturonase</fullName>
        <ecNumber evidence="3">3.2.1.15</ecNumber>
    </recommendedName>
</protein>
<evidence type="ECO:0000256" key="10">
    <source>
        <dbReference type="ARBA" id="ARBA00023316"/>
    </source>
</evidence>
<keyword evidence="5" id="KW-0964">Secreted</keyword>
<evidence type="ECO:0000313" key="15">
    <source>
        <dbReference type="EMBL" id="KAE8699380.1"/>
    </source>
</evidence>
<evidence type="ECO:0000256" key="5">
    <source>
        <dbReference type="ARBA" id="ARBA00022525"/>
    </source>
</evidence>
<dbReference type="Proteomes" id="UP000436088">
    <property type="component" value="Unassembled WGS sequence"/>
</dbReference>
<keyword evidence="9 13" id="KW-0326">Glycosidase</keyword>
<accession>A0A6A3A4X6</accession>
<keyword evidence="7" id="KW-0677">Repeat</keyword>
<evidence type="ECO:0000256" key="8">
    <source>
        <dbReference type="ARBA" id="ARBA00022801"/>
    </source>
</evidence>
<evidence type="ECO:0000256" key="11">
    <source>
        <dbReference type="ARBA" id="ARBA00034074"/>
    </source>
</evidence>
<dbReference type="FunFam" id="2.160.20.10:FF:000032">
    <property type="entry name" value="Pectin lyase-like superfamily protein"/>
    <property type="match status" value="1"/>
</dbReference>
<evidence type="ECO:0000256" key="6">
    <source>
        <dbReference type="ARBA" id="ARBA00022729"/>
    </source>
</evidence>
<dbReference type="SUPFAM" id="SSF51126">
    <property type="entry name" value="Pectin lyase-like"/>
    <property type="match status" value="1"/>
</dbReference>
<keyword evidence="4" id="KW-0134">Cell wall</keyword>
<evidence type="ECO:0000256" key="9">
    <source>
        <dbReference type="ARBA" id="ARBA00023295"/>
    </source>
</evidence>
<feature type="active site" evidence="12">
    <location>
        <position position="241"/>
    </location>
</feature>
<comment type="catalytic activity">
    <reaction evidence="11">
        <text>(1,4-alpha-D-galacturonosyl)n+m + H2O = (1,4-alpha-D-galacturonosyl)n + (1,4-alpha-D-galacturonosyl)m.</text>
        <dbReference type="EC" id="3.2.1.15"/>
    </reaction>
</comment>
<dbReference type="EC" id="3.2.1.15" evidence="3"/>
<evidence type="ECO:0000256" key="7">
    <source>
        <dbReference type="ARBA" id="ARBA00022737"/>
    </source>
</evidence>
<keyword evidence="6 14" id="KW-0732">Signal</keyword>
<dbReference type="SMART" id="SM00710">
    <property type="entry name" value="PbH1"/>
    <property type="match status" value="6"/>
</dbReference>
<proteinExistence type="inferred from homology"/>
<dbReference type="PANTHER" id="PTHR31375">
    <property type="match status" value="1"/>
</dbReference>
<evidence type="ECO:0000313" key="16">
    <source>
        <dbReference type="Proteomes" id="UP000436088"/>
    </source>
</evidence>
<dbReference type="EMBL" id="VEPZ02001039">
    <property type="protein sequence ID" value="KAE8699380.1"/>
    <property type="molecule type" value="Genomic_DNA"/>
</dbReference>
<dbReference type="InterPro" id="IPR000743">
    <property type="entry name" value="Glyco_hydro_28"/>
</dbReference>
<gene>
    <name evidence="15" type="ORF">F3Y22_tig00110579pilonHSYRG00038</name>
</gene>
<dbReference type="GO" id="GO:0005975">
    <property type="term" value="P:carbohydrate metabolic process"/>
    <property type="evidence" value="ECO:0007669"/>
    <property type="project" value="InterPro"/>
</dbReference>
<organism evidence="15 16">
    <name type="scientific">Hibiscus syriacus</name>
    <name type="common">Rose of Sharon</name>
    <dbReference type="NCBI Taxonomy" id="106335"/>
    <lineage>
        <taxon>Eukaryota</taxon>
        <taxon>Viridiplantae</taxon>
        <taxon>Streptophyta</taxon>
        <taxon>Embryophyta</taxon>
        <taxon>Tracheophyta</taxon>
        <taxon>Spermatophyta</taxon>
        <taxon>Magnoliopsida</taxon>
        <taxon>eudicotyledons</taxon>
        <taxon>Gunneridae</taxon>
        <taxon>Pentapetalae</taxon>
        <taxon>rosids</taxon>
        <taxon>malvids</taxon>
        <taxon>Malvales</taxon>
        <taxon>Malvaceae</taxon>
        <taxon>Malvoideae</taxon>
        <taxon>Hibiscus</taxon>
    </lineage>
</organism>
<evidence type="ECO:0000256" key="1">
    <source>
        <dbReference type="ARBA" id="ARBA00004191"/>
    </source>
</evidence>
<evidence type="ECO:0000256" key="2">
    <source>
        <dbReference type="ARBA" id="ARBA00008834"/>
    </source>
</evidence>
<dbReference type="AlphaFoldDB" id="A0A6A3A4X6"/>
<dbReference type="GO" id="GO:0071555">
    <property type="term" value="P:cell wall organization"/>
    <property type="evidence" value="ECO:0007669"/>
    <property type="project" value="UniProtKB-KW"/>
</dbReference>
<dbReference type="InterPro" id="IPR012334">
    <property type="entry name" value="Pectin_lyas_fold"/>
</dbReference>
<evidence type="ECO:0000256" key="14">
    <source>
        <dbReference type="SAM" id="SignalP"/>
    </source>
</evidence>
<comment type="subcellular location">
    <subcellularLocation>
        <location evidence="1">Secreted</location>
        <location evidence="1">Cell wall</location>
    </subcellularLocation>
</comment>
<keyword evidence="10" id="KW-0961">Cell wall biogenesis/degradation</keyword>
<dbReference type="InterPro" id="IPR006626">
    <property type="entry name" value="PbH1"/>
</dbReference>
<comment type="similarity">
    <text evidence="2 13">Belongs to the glycosyl hydrolase 28 family.</text>
</comment>
<keyword evidence="8 13" id="KW-0378">Hydrolase</keyword>